<evidence type="ECO:0000256" key="11">
    <source>
        <dbReference type="PROSITE-ProRule" id="PRU01360"/>
    </source>
</evidence>
<evidence type="ECO:0000259" key="16">
    <source>
        <dbReference type="Pfam" id="PF07715"/>
    </source>
</evidence>
<dbReference type="Pfam" id="PF07715">
    <property type="entry name" value="Plug"/>
    <property type="match status" value="1"/>
</dbReference>
<evidence type="ECO:0000256" key="5">
    <source>
        <dbReference type="ARBA" id="ARBA00022692"/>
    </source>
</evidence>
<keyword evidence="9 11" id="KW-0472">Membrane</keyword>
<dbReference type="Gene3D" id="2.40.170.20">
    <property type="entry name" value="TonB-dependent receptor, beta-barrel domain"/>
    <property type="match status" value="1"/>
</dbReference>
<keyword evidence="2 11" id="KW-0813">Transport</keyword>
<reference evidence="18 19" key="1">
    <citation type="journal article" date="2014" name="Genome Announc.">
        <title>Draft genome sequences of eight enterohepatic helicobacter species isolated from both laboratory and wild rodents.</title>
        <authorList>
            <person name="Sheh A."/>
            <person name="Shen Z."/>
            <person name="Fox J.G."/>
        </authorList>
    </citation>
    <scope>NUCLEOTIDE SEQUENCE [LARGE SCALE GENOMIC DNA]</scope>
    <source>
        <strain evidence="18 19">MIT 97-6194</strain>
    </source>
</reference>
<comment type="caution">
    <text evidence="18">The sequence shown here is derived from an EMBL/GenBank/DDBJ whole genome shotgun (WGS) entry which is preliminary data.</text>
</comment>
<keyword evidence="10 11" id="KW-0998">Cell outer membrane</keyword>
<evidence type="ECO:0000256" key="12">
    <source>
        <dbReference type="RuleBase" id="RU003357"/>
    </source>
</evidence>
<evidence type="ECO:0000256" key="2">
    <source>
        <dbReference type="ARBA" id="ARBA00022448"/>
    </source>
</evidence>
<feature type="chain" id="PRO_5036063100" evidence="14">
    <location>
        <begin position="28"/>
        <end position="847"/>
    </location>
</feature>
<evidence type="ECO:0000256" key="13">
    <source>
        <dbReference type="SAM" id="MobiDB-lite"/>
    </source>
</evidence>
<evidence type="ECO:0000256" key="9">
    <source>
        <dbReference type="ARBA" id="ARBA00023136"/>
    </source>
</evidence>
<reference evidence="18" key="3">
    <citation type="submission" date="2018-04" db="EMBL/GenBank/DDBJ databases">
        <authorList>
            <person name="Sheh A."/>
            <person name="Shen Z."/>
            <person name="Mannion A.J."/>
            <person name="Fox J.G."/>
        </authorList>
    </citation>
    <scope>NUCLEOTIDE SEQUENCE</scope>
    <source>
        <strain evidence="18">MIT 97-6194</strain>
    </source>
</reference>
<comment type="similarity">
    <text evidence="11 12">Belongs to the TonB-dependent receptor family.</text>
</comment>
<protein>
    <submittedName>
        <fullName evidence="17">TonB-dependent receptor</fullName>
    </submittedName>
</protein>
<proteinExistence type="inferred from homology"/>
<evidence type="ECO:0000256" key="7">
    <source>
        <dbReference type="ARBA" id="ARBA00023065"/>
    </source>
</evidence>
<evidence type="ECO:0000256" key="4">
    <source>
        <dbReference type="ARBA" id="ARBA00022496"/>
    </source>
</evidence>
<feature type="domain" description="TonB-dependent receptor plug" evidence="16">
    <location>
        <begin position="159"/>
        <end position="260"/>
    </location>
</feature>
<evidence type="ECO:0000313" key="17">
    <source>
        <dbReference type="EMBL" id="MWV69069.1"/>
    </source>
</evidence>
<accession>A0A347VV19</accession>
<dbReference type="PANTHER" id="PTHR32552">
    <property type="entry name" value="FERRICHROME IRON RECEPTOR-RELATED"/>
    <property type="match status" value="1"/>
</dbReference>
<evidence type="ECO:0000313" key="18">
    <source>
        <dbReference type="EMBL" id="TLD94010.1"/>
    </source>
</evidence>
<dbReference type="PROSITE" id="PS52016">
    <property type="entry name" value="TONB_DEPENDENT_REC_3"/>
    <property type="match status" value="1"/>
</dbReference>
<dbReference type="EMBL" id="QBIU01000001">
    <property type="protein sequence ID" value="MWV69069.1"/>
    <property type="molecule type" value="Genomic_DNA"/>
</dbReference>
<dbReference type="GO" id="GO:0009279">
    <property type="term" value="C:cell outer membrane"/>
    <property type="evidence" value="ECO:0007669"/>
    <property type="project" value="UniProtKB-SubCell"/>
</dbReference>
<evidence type="ECO:0000256" key="14">
    <source>
        <dbReference type="SAM" id="SignalP"/>
    </source>
</evidence>
<dbReference type="InterPro" id="IPR012910">
    <property type="entry name" value="Plug_dom"/>
</dbReference>
<gene>
    <name evidence="17" type="ORF">DCO61_03290</name>
    <name evidence="18" type="ORF">LS64_007580</name>
</gene>
<evidence type="ECO:0000256" key="6">
    <source>
        <dbReference type="ARBA" id="ARBA00023004"/>
    </source>
</evidence>
<evidence type="ECO:0000256" key="8">
    <source>
        <dbReference type="ARBA" id="ARBA00023077"/>
    </source>
</evidence>
<dbReference type="EMBL" id="JRMP02000011">
    <property type="protein sequence ID" value="TLD94010.1"/>
    <property type="molecule type" value="Genomic_DNA"/>
</dbReference>
<dbReference type="Pfam" id="PF00593">
    <property type="entry name" value="TonB_dep_Rec_b-barrel"/>
    <property type="match status" value="1"/>
</dbReference>
<keyword evidence="6" id="KW-0408">Iron</keyword>
<dbReference type="PANTHER" id="PTHR32552:SF81">
    <property type="entry name" value="TONB-DEPENDENT OUTER MEMBRANE RECEPTOR"/>
    <property type="match status" value="1"/>
</dbReference>
<feature type="signal peptide" evidence="14">
    <location>
        <begin position="1"/>
        <end position="27"/>
    </location>
</feature>
<organism evidence="18 19">
    <name type="scientific">Helicobacter saguini</name>
    <dbReference type="NCBI Taxonomy" id="1548018"/>
    <lineage>
        <taxon>Bacteria</taxon>
        <taxon>Pseudomonadati</taxon>
        <taxon>Campylobacterota</taxon>
        <taxon>Epsilonproteobacteria</taxon>
        <taxon>Campylobacterales</taxon>
        <taxon>Helicobacteraceae</taxon>
        <taxon>Helicobacter</taxon>
    </lineage>
</organism>
<evidence type="ECO:0000313" key="19">
    <source>
        <dbReference type="Proteomes" id="UP000029714"/>
    </source>
</evidence>
<evidence type="ECO:0000259" key="15">
    <source>
        <dbReference type="Pfam" id="PF00593"/>
    </source>
</evidence>
<dbReference type="Proteomes" id="UP000477070">
    <property type="component" value="Unassembled WGS sequence"/>
</dbReference>
<evidence type="ECO:0000256" key="10">
    <source>
        <dbReference type="ARBA" id="ARBA00023237"/>
    </source>
</evidence>
<dbReference type="OrthoDB" id="9763670at2"/>
<sequence>MLKGKLMKKYISIMAFVAISLNALLNAADSKDSIESNSLRGGRAGIDKKDSIESKKQNMLPSLNMTDNTDFANLSPTHHPTEKKDSIESKNQNMLLSLNMADADSTSLNAAHRPTNNIDSIESKNQNTANRPSDKADSNTLKIQGVVTTANKYEALLSSINSSVQVATEKEIKNAEIKNSDELGSLFAGLQILNNGGIAFPMASLRGISSPDFYSTTLNLYVDGVPQAPNFIIQALGDVEQVELLRGPQGTLYGENSQAGLIIIRTKNPLKGNYANISLTGSRLYEDINAYIGHNLIKDTLWIKANLRYIYENGFITQGSKNLNTAQSILGGVSVYYQPFSNLLATLSYNFNVIPENKKTFYLTKTQYENGYKINVGAPSVDNMMGDCTDPSDPTSCTPNNSTLGNQNAVYSYNPFQKINAHSASLKLEYSLDSHILSSISAFNYAGSLANPYPIVQTDGKSDSGYFYNTTQFLEELRLDSEYDNGIKSSIGLYYKYLLVDNGMRGYIANLPNDFTAFGFRANWNTKEYVNTIAIFGDTSIPLGEHFDLGLGARYQYYHAKVDSPLSPGAGITEPFSNSKGWNIFNPRISIGYKLNEIIKLYIAGTQSTKAGGFAKFPYADKDEEPYNIEQVYSAELGSHLNFLDSRLRANVAAYYMYIQDRQTYAGTALNQSIVNVGDAFSSGVDFDIGYYDDRLQASLGINIGVAKYLNGAKNVGQVVIAGQLGNYDVRGQNLKYSPLLSLVANVDYNVWNVKNHRFYIGGNARFYTEQYHYDYDRSNASDDLKEKAYILLDLNMRYAYKNIVVKIFSQNSTNSRHAIYARSLGGPAYYIPANPWNIGVNISYSM</sequence>
<dbReference type="InterPro" id="IPR000531">
    <property type="entry name" value="Beta-barrel_TonB"/>
</dbReference>
<name>A0A347VV19_9HELI</name>
<dbReference type="AlphaFoldDB" id="A0A347VV19"/>
<evidence type="ECO:0000256" key="1">
    <source>
        <dbReference type="ARBA" id="ARBA00004571"/>
    </source>
</evidence>
<dbReference type="Proteomes" id="UP000029714">
    <property type="component" value="Unassembled WGS sequence"/>
</dbReference>
<feature type="compositionally biased region" description="Polar residues" evidence="13">
    <location>
        <begin position="57"/>
        <end position="78"/>
    </location>
</feature>
<feature type="region of interest" description="Disordered" evidence="13">
    <location>
        <begin position="110"/>
        <end position="137"/>
    </location>
</feature>
<reference evidence="17 20" key="4">
    <citation type="submission" date="2019-12" db="EMBL/GenBank/DDBJ databases">
        <title>Multi-Generational Helicobacter saguini Isolates.</title>
        <authorList>
            <person name="Mannion A."/>
            <person name="Shen Z."/>
            <person name="Fox J.G."/>
        </authorList>
    </citation>
    <scope>NUCLEOTIDE SEQUENCE [LARGE SCALE GENOMIC DNA]</scope>
    <source>
        <strain evidence="17">16-048</strain>
        <strain evidence="20">16-048 (F4)</strain>
    </source>
</reference>
<feature type="compositionally biased region" description="Polar residues" evidence="13">
    <location>
        <begin position="110"/>
        <end position="131"/>
    </location>
</feature>
<feature type="compositionally biased region" description="Basic and acidic residues" evidence="13">
    <location>
        <begin position="45"/>
        <end position="56"/>
    </location>
</feature>
<keyword evidence="8 12" id="KW-0798">TonB box</keyword>
<evidence type="ECO:0000313" key="20">
    <source>
        <dbReference type="Proteomes" id="UP000477070"/>
    </source>
</evidence>
<keyword evidence="14" id="KW-0732">Signal</keyword>
<dbReference type="SUPFAM" id="SSF56935">
    <property type="entry name" value="Porins"/>
    <property type="match status" value="1"/>
</dbReference>
<dbReference type="InterPro" id="IPR036942">
    <property type="entry name" value="Beta-barrel_TonB_sf"/>
</dbReference>
<keyword evidence="5 11" id="KW-0812">Transmembrane</keyword>
<keyword evidence="7" id="KW-0406">Ion transport</keyword>
<keyword evidence="19" id="KW-1185">Reference proteome</keyword>
<keyword evidence="4" id="KW-0410">Iron transport</keyword>
<comment type="subcellular location">
    <subcellularLocation>
        <location evidence="1 11">Cell outer membrane</location>
        <topology evidence="1 11">Multi-pass membrane protein</topology>
    </subcellularLocation>
</comment>
<feature type="domain" description="TonB-dependent receptor-like beta-barrel" evidence="15">
    <location>
        <begin position="382"/>
        <end position="802"/>
    </location>
</feature>
<feature type="region of interest" description="Disordered" evidence="13">
    <location>
        <begin position="32"/>
        <end position="87"/>
    </location>
</feature>
<dbReference type="STRING" id="1548018.LS64_14515"/>
<keyword evidence="17" id="KW-0675">Receptor</keyword>
<reference evidence="18 19" key="2">
    <citation type="journal article" date="2016" name="Infect. Immun.">
        <title>Helicobacter saguini, a Novel Helicobacter Isolated from Cotton-Top Tamarins with Ulcerative Colitis, Has Proinflammatory Properties and Induces Typhlocolitis and Dysplasia in Gnotobiotic IL-10-/- Mice.</title>
        <authorList>
            <person name="Shen Z."/>
            <person name="Mannion A."/>
            <person name="Whary M.T."/>
            <person name="Muthupalani S."/>
            <person name="Sheh A."/>
            <person name="Feng Y."/>
            <person name="Gong G."/>
            <person name="Vandamme P."/>
            <person name="Holcombe H.R."/>
            <person name="Paster B.J."/>
            <person name="Fox J.G."/>
        </authorList>
    </citation>
    <scope>NUCLEOTIDE SEQUENCE [LARGE SCALE GENOMIC DNA]</scope>
    <source>
        <strain evidence="18 19">MIT 97-6194</strain>
    </source>
</reference>
<keyword evidence="3 11" id="KW-1134">Transmembrane beta strand</keyword>
<evidence type="ECO:0000256" key="3">
    <source>
        <dbReference type="ARBA" id="ARBA00022452"/>
    </source>
</evidence>
<dbReference type="GO" id="GO:0006826">
    <property type="term" value="P:iron ion transport"/>
    <property type="evidence" value="ECO:0007669"/>
    <property type="project" value="UniProtKB-KW"/>
</dbReference>
<dbReference type="InterPro" id="IPR039426">
    <property type="entry name" value="TonB-dep_rcpt-like"/>
</dbReference>